<protein>
    <submittedName>
        <fullName evidence="1">Uncharacterized protein</fullName>
    </submittedName>
</protein>
<dbReference type="OrthoDB" id="4558509at2"/>
<dbReference type="Proteomes" id="UP000240542">
    <property type="component" value="Unassembled WGS sequence"/>
</dbReference>
<name>A0A2P8DHS3_9ACTN</name>
<dbReference type="RefSeq" id="WP_146165572.1">
    <property type="nucleotide sequence ID" value="NZ_PYGA01000010.1"/>
</dbReference>
<comment type="caution">
    <text evidence="1">The sequence shown here is derived from an EMBL/GenBank/DDBJ whole genome shotgun (WGS) entry which is preliminary data.</text>
</comment>
<gene>
    <name evidence="1" type="ORF">CLV63_11071</name>
</gene>
<reference evidence="1 2" key="1">
    <citation type="submission" date="2018-03" db="EMBL/GenBank/DDBJ databases">
        <title>Genomic Encyclopedia of Archaeal and Bacterial Type Strains, Phase II (KMG-II): from individual species to whole genera.</title>
        <authorList>
            <person name="Goeker M."/>
        </authorList>
    </citation>
    <scope>NUCLEOTIDE SEQUENCE [LARGE SCALE GENOMIC DNA]</scope>
    <source>
        <strain evidence="1 2">DSM 45312</strain>
    </source>
</reference>
<sequence length="78" mass="8939">MHSRHLAPVLDNAEEGSLLDSVYQHGDTMFNVPQMNRIKRELARIRDAHPDLRTSVEVLEILIDKAVLDRGYLWISGD</sequence>
<proteinExistence type="predicted"/>
<dbReference type="EMBL" id="PYGA01000010">
    <property type="protein sequence ID" value="PSK96774.1"/>
    <property type="molecule type" value="Genomic_DNA"/>
</dbReference>
<dbReference type="AlphaFoldDB" id="A0A2P8DHS3"/>
<keyword evidence="2" id="KW-1185">Reference proteome</keyword>
<organism evidence="1 2">
    <name type="scientific">Murinocardiopsis flavida</name>
    <dbReference type="NCBI Taxonomy" id="645275"/>
    <lineage>
        <taxon>Bacteria</taxon>
        <taxon>Bacillati</taxon>
        <taxon>Actinomycetota</taxon>
        <taxon>Actinomycetes</taxon>
        <taxon>Streptosporangiales</taxon>
        <taxon>Nocardiopsidaceae</taxon>
        <taxon>Murinocardiopsis</taxon>
    </lineage>
</organism>
<accession>A0A2P8DHS3</accession>
<evidence type="ECO:0000313" key="2">
    <source>
        <dbReference type="Proteomes" id="UP000240542"/>
    </source>
</evidence>
<evidence type="ECO:0000313" key="1">
    <source>
        <dbReference type="EMBL" id="PSK96774.1"/>
    </source>
</evidence>